<proteinExistence type="predicted"/>
<dbReference type="Proteomes" id="UP000805193">
    <property type="component" value="Unassembled WGS sequence"/>
</dbReference>
<protein>
    <submittedName>
        <fullName evidence="1">Uncharacterized protein</fullName>
    </submittedName>
</protein>
<evidence type="ECO:0000313" key="1">
    <source>
        <dbReference type="EMBL" id="KAG0433258.1"/>
    </source>
</evidence>
<comment type="caution">
    <text evidence="1">The sequence shown here is derived from an EMBL/GenBank/DDBJ whole genome shotgun (WGS) entry which is preliminary data.</text>
</comment>
<gene>
    <name evidence="1" type="ORF">HPB47_020109</name>
</gene>
<evidence type="ECO:0000313" key="2">
    <source>
        <dbReference type="Proteomes" id="UP000805193"/>
    </source>
</evidence>
<reference evidence="1 2" key="1">
    <citation type="journal article" date="2020" name="Cell">
        <title>Large-Scale Comparative Analyses of Tick Genomes Elucidate Their Genetic Diversity and Vector Capacities.</title>
        <authorList>
            <consortium name="Tick Genome and Microbiome Consortium (TIGMIC)"/>
            <person name="Jia N."/>
            <person name="Wang J."/>
            <person name="Shi W."/>
            <person name="Du L."/>
            <person name="Sun Y."/>
            <person name="Zhan W."/>
            <person name="Jiang J.F."/>
            <person name="Wang Q."/>
            <person name="Zhang B."/>
            <person name="Ji P."/>
            <person name="Bell-Sakyi L."/>
            <person name="Cui X.M."/>
            <person name="Yuan T.T."/>
            <person name="Jiang B.G."/>
            <person name="Yang W.F."/>
            <person name="Lam T.T."/>
            <person name="Chang Q.C."/>
            <person name="Ding S.J."/>
            <person name="Wang X.J."/>
            <person name="Zhu J.G."/>
            <person name="Ruan X.D."/>
            <person name="Zhao L."/>
            <person name="Wei J.T."/>
            <person name="Ye R.Z."/>
            <person name="Que T.C."/>
            <person name="Du C.H."/>
            <person name="Zhou Y.H."/>
            <person name="Cheng J.X."/>
            <person name="Dai P.F."/>
            <person name="Guo W.B."/>
            <person name="Han X.H."/>
            <person name="Huang E.J."/>
            <person name="Li L.F."/>
            <person name="Wei W."/>
            <person name="Gao Y.C."/>
            <person name="Liu J.Z."/>
            <person name="Shao H.Z."/>
            <person name="Wang X."/>
            <person name="Wang C.C."/>
            <person name="Yang T.C."/>
            <person name="Huo Q.B."/>
            <person name="Li W."/>
            <person name="Chen H.Y."/>
            <person name="Chen S.E."/>
            <person name="Zhou L.G."/>
            <person name="Ni X.B."/>
            <person name="Tian J.H."/>
            <person name="Sheng Y."/>
            <person name="Liu T."/>
            <person name="Pan Y.S."/>
            <person name="Xia L.Y."/>
            <person name="Li J."/>
            <person name="Zhao F."/>
            <person name="Cao W.C."/>
        </authorList>
    </citation>
    <scope>NUCLEOTIDE SEQUENCE [LARGE SCALE GENOMIC DNA]</scope>
    <source>
        <strain evidence="1">Iper-2018</strain>
    </source>
</reference>
<keyword evidence="2" id="KW-1185">Reference proteome</keyword>
<feature type="non-terminal residue" evidence="1">
    <location>
        <position position="59"/>
    </location>
</feature>
<sequence length="59" mass="6716">MVLTSRVCRPPAWDSTLAIQKVGLSGMSRRLAEAKKEEGNELYKQKKYEDAIKLYTEAI</sequence>
<accession>A0AC60QIL2</accession>
<name>A0AC60QIL2_IXOPE</name>
<dbReference type="EMBL" id="JABSTQ010009073">
    <property type="protein sequence ID" value="KAG0433258.1"/>
    <property type="molecule type" value="Genomic_DNA"/>
</dbReference>
<feature type="non-terminal residue" evidence="1">
    <location>
        <position position="1"/>
    </location>
</feature>
<organism evidence="1 2">
    <name type="scientific">Ixodes persulcatus</name>
    <name type="common">Taiga tick</name>
    <dbReference type="NCBI Taxonomy" id="34615"/>
    <lineage>
        <taxon>Eukaryota</taxon>
        <taxon>Metazoa</taxon>
        <taxon>Ecdysozoa</taxon>
        <taxon>Arthropoda</taxon>
        <taxon>Chelicerata</taxon>
        <taxon>Arachnida</taxon>
        <taxon>Acari</taxon>
        <taxon>Parasitiformes</taxon>
        <taxon>Ixodida</taxon>
        <taxon>Ixodoidea</taxon>
        <taxon>Ixodidae</taxon>
        <taxon>Ixodinae</taxon>
        <taxon>Ixodes</taxon>
    </lineage>
</organism>